<dbReference type="InterPro" id="IPR036318">
    <property type="entry name" value="FAD-bd_PCMH-like_sf"/>
</dbReference>
<dbReference type="PROSITE" id="PS51387">
    <property type="entry name" value="FAD_PCMH"/>
    <property type="match status" value="1"/>
</dbReference>
<dbReference type="PANTHER" id="PTHR42659">
    <property type="entry name" value="XANTHINE DEHYDROGENASE SUBUNIT C-RELATED"/>
    <property type="match status" value="1"/>
</dbReference>
<reference evidence="3" key="1">
    <citation type="submission" date="2022-10" db="EMBL/GenBank/DDBJ databases">
        <title>Completed Genome Sequence of two octocoral isolated bacterium, Endozoicomonas euniceicola EF212T and Endozoicomonas gorgoniicola PS125T.</title>
        <authorList>
            <person name="Chiou Y.-J."/>
            <person name="Chen Y.-H."/>
        </authorList>
    </citation>
    <scope>NUCLEOTIDE SEQUENCE</scope>
    <source>
        <strain evidence="3">EF212</strain>
    </source>
</reference>
<proteinExistence type="predicted"/>
<keyword evidence="1" id="KW-0285">Flavoprotein</keyword>
<dbReference type="EMBL" id="CP103300">
    <property type="protein sequence ID" value="UYM14873.1"/>
    <property type="molecule type" value="Genomic_DNA"/>
</dbReference>
<dbReference type="InterPro" id="IPR051312">
    <property type="entry name" value="Diverse_Substr_Oxidored"/>
</dbReference>
<dbReference type="Proteomes" id="UP001163255">
    <property type="component" value="Chromosome"/>
</dbReference>
<dbReference type="SUPFAM" id="SSF55447">
    <property type="entry name" value="CO dehydrogenase flavoprotein C-terminal domain-like"/>
    <property type="match status" value="1"/>
</dbReference>
<feature type="domain" description="FAD-binding PCMH-type" evidence="2">
    <location>
        <begin position="1"/>
        <end position="164"/>
    </location>
</feature>
<organism evidence="3 4">
    <name type="scientific">Endozoicomonas euniceicola</name>
    <dbReference type="NCBI Taxonomy" id="1234143"/>
    <lineage>
        <taxon>Bacteria</taxon>
        <taxon>Pseudomonadati</taxon>
        <taxon>Pseudomonadota</taxon>
        <taxon>Gammaproteobacteria</taxon>
        <taxon>Oceanospirillales</taxon>
        <taxon>Endozoicomonadaceae</taxon>
        <taxon>Endozoicomonas</taxon>
    </lineage>
</organism>
<dbReference type="InterPro" id="IPR016167">
    <property type="entry name" value="FAD-bd_PCMH_sub1"/>
</dbReference>
<dbReference type="Gene3D" id="3.30.465.10">
    <property type="match status" value="1"/>
</dbReference>
<gene>
    <name evidence="3" type="ORF">NX720_18555</name>
</gene>
<evidence type="ECO:0000313" key="3">
    <source>
        <dbReference type="EMBL" id="UYM14873.1"/>
    </source>
</evidence>
<accession>A0ABY6GQ35</accession>
<keyword evidence="1" id="KW-0274">FAD</keyword>
<dbReference type="SUPFAM" id="SSF56176">
    <property type="entry name" value="FAD-binding/transporter-associated domain-like"/>
    <property type="match status" value="1"/>
</dbReference>
<keyword evidence="4" id="KW-1185">Reference proteome</keyword>
<evidence type="ECO:0000256" key="1">
    <source>
        <dbReference type="ARBA" id="ARBA00022827"/>
    </source>
</evidence>
<dbReference type="InterPro" id="IPR002346">
    <property type="entry name" value="Mopterin_DH_FAD-bd"/>
</dbReference>
<sequence length="271" mass="28839">MIKQFLRAKSLDEALAFKAKYGDDAVYMAGGARLNAAPTQNKREVAISLSELDLKGCNKTTKGWEMGALTTLQTIVDHPELPDGLRKAAALVYSRNVRNQCTLGGEIAAGLPACLIVPTLLAMDARVELAEGFGNVEVQSVADYQGGLITKIIVPAEVYACFNREVSKSAADLPIVNASFAVHRNPEGREFYGIAVSGSSFPAAMIPAEASVSAFLTSDISRQDLEKAVSGAVKCDSDFRGSADYKREVSGVLVADMVEAYRVQAGNVKGQ</sequence>
<protein>
    <submittedName>
        <fullName evidence="3">FAD binding domain-containing protein</fullName>
    </submittedName>
</protein>
<dbReference type="Gene3D" id="3.30.43.10">
    <property type="entry name" value="Uridine Diphospho-n-acetylenolpyruvylglucosamine Reductase, domain 2"/>
    <property type="match status" value="1"/>
</dbReference>
<dbReference type="InterPro" id="IPR036683">
    <property type="entry name" value="CO_DH_flav_C_dom_sf"/>
</dbReference>
<dbReference type="InterPro" id="IPR016169">
    <property type="entry name" value="FAD-bd_PCMH_sub2"/>
</dbReference>
<dbReference type="PANTHER" id="PTHR42659:SF9">
    <property type="entry name" value="XANTHINE DEHYDROGENASE FAD-BINDING SUBUNIT XDHB-RELATED"/>
    <property type="match status" value="1"/>
</dbReference>
<name>A0ABY6GQ35_9GAMM</name>
<dbReference type="Pfam" id="PF00941">
    <property type="entry name" value="FAD_binding_5"/>
    <property type="match status" value="1"/>
</dbReference>
<evidence type="ECO:0000259" key="2">
    <source>
        <dbReference type="PROSITE" id="PS51387"/>
    </source>
</evidence>
<dbReference type="RefSeq" id="WP_262596600.1">
    <property type="nucleotide sequence ID" value="NZ_CP103300.1"/>
</dbReference>
<dbReference type="Gene3D" id="3.30.390.50">
    <property type="entry name" value="CO dehydrogenase flavoprotein, C-terminal domain"/>
    <property type="match status" value="1"/>
</dbReference>
<evidence type="ECO:0000313" key="4">
    <source>
        <dbReference type="Proteomes" id="UP001163255"/>
    </source>
</evidence>
<dbReference type="InterPro" id="IPR016166">
    <property type="entry name" value="FAD-bd_PCMH"/>
</dbReference>